<evidence type="ECO:0000313" key="4">
    <source>
        <dbReference type="Proteomes" id="UP000813018"/>
    </source>
</evidence>
<evidence type="ECO:0000313" key="3">
    <source>
        <dbReference type="EMBL" id="MBW7468202.1"/>
    </source>
</evidence>
<dbReference type="EMBL" id="JAHYXK010000012">
    <property type="protein sequence ID" value="MBW7468202.1"/>
    <property type="molecule type" value="Genomic_DNA"/>
</dbReference>
<feature type="domain" description="Cadherin" evidence="2">
    <location>
        <begin position="332"/>
        <end position="428"/>
    </location>
</feature>
<dbReference type="Pfam" id="PF19081">
    <property type="entry name" value="Ig_7"/>
    <property type="match status" value="1"/>
</dbReference>
<dbReference type="NCBIfam" id="TIGR04131">
    <property type="entry name" value="Bac_Flav_CTERM"/>
    <property type="match status" value="1"/>
</dbReference>
<comment type="caution">
    <text evidence="3">The sequence shown here is derived from an EMBL/GenBank/DDBJ whole genome shotgun (WGS) entry which is preliminary data.</text>
</comment>
<dbReference type="PROSITE" id="PS50268">
    <property type="entry name" value="CADHERIN_2"/>
    <property type="match status" value="1"/>
</dbReference>
<name>A0ABS7CWM4_9BACT</name>
<dbReference type="InterPro" id="IPR026341">
    <property type="entry name" value="T9SS_type_B"/>
</dbReference>
<feature type="signal peptide" evidence="1">
    <location>
        <begin position="1"/>
        <end position="20"/>
    </location>
</feature>
<organism evidence="3 4">
    <name type="scientific">Pontibacter aydingkolensis</name>
    <dbReference type="NCBI Taxonomy" id="1911536"/>
    <lineage>
        <taxon>Bacteria</taxon>
        <taxon>Pseudomonadati</taxon>
        <taxon>Bacteroidota</taxon>
        <taxon>Cytophagia</taxon>
        <taxon>Cytophagales</taxon>
        <taxon>Hymenobacteraceae</taxon>
        <taxon>Pontibacter</taxon>
    </lineage>
</organism>
<keyword evidence="1" id="KW-0732">Signal</keyword>
<proteinExistence type="predicted"/>
<dbReference type="Pfam" id="PF13585">
    <property type="entry name" value="CHU_C"/>
    <property type="match status" value="1"/>
</dbReference>
<feature type="chain" id="PRO_5045763137" evidence="1">
    <location>
        <begin position="21"/>
        <end position="1061"/>
    </location>
</feature>
<dbReference type="Proteomes" id="UP000813018">
    <property type="component" value="Unassembled WGS sequence"/>
</dbReference>
<gene>
    <name evidence="3" type="ORF">K0O23_14090</name>
</gene>
<dbReference type="RefSeq" id="WP_219878080.1">
    <property type="nucleotide sequence ID" value="NZ_JAHYXK010000012.1"/>
</dbReference>
<dbReference type="InterPro" id="IPR044023">
    <property type="entry name" value="Ig_7"/>
</dbReference>
<evidence type="ECO:0000259" key="2">
    <source>
        <dbReference type="PROSITE" id="PS50268"/>
    </source>
</evidence>
<dbReference type="InterPro" id="IPR002126">
    <property type="entry name" value="Cadherin-like_dom"/>
</dbReference>
<accession>A0ABS7CWM4</accession>
<evidence type="ECO:0000256" key="1">
    <source>
        <dbReference type="SAM" id="SignalP"/>
    </source>
</evidence>
<dbReference type="InterPro" id="IPR013783">
    <property type="entry name" value="Ig-like_fold"/>
</dbReference>
<sequence>MAKRLFLLLFPLLICYSAFATHIVGGEFELRHVSENNYRLFFNLYFDQVNGSPGARDMSVSVNIFEKGTDKFITTIRLPFRSESAMNYTNVGCSTSDIKTTVMLYYEDVFLDPAVYTNAAGYYVVWERCCRNNTITNIKESGSAGTTFYMEFPAVVKNGNAFRNSSPKLSPPPNDYACVGELFYYNFGSTDADGDQLVYDLVTPLNGNSSPTSIIPPPSSGPYPEISWLPGYSKDQQIQGDPAVKIDEKTGRLTVKPDHAGLFVFGVRCQEYRNGVKIGEVRRDFQLLVKTCRKNENPIVSAITDGAATTYKEGELIRITPTSSRCIKVYFTDPDKDETLRLTAKPVNFNNNYFSFKGITTGMVNTAGGEKVLEASLCLDRCFDTKGQTYLLDLIVSDNGDNGCGLPKTDTLRLSMVVEPMPDKPPGLTFSNNKQVYTVEAGDVLTFDVTGRDTDNEEVIISAQGKGFDLNSQSITFDSRTGIGTVTSPLTWQITCETIKQPSYQIEFKVVSPTCGNNVTRTEIVEIKTKQYNITNNTASTEQTICTGESPTRLTGSLPAGGNAPYVYTWEVSTSGGGSFTAAPGTNNTQHYSPPTLTQTTWFRRKVTSGLCSESISEAVKITVNEPIQNNTVSQDQTICINTAPALLTGTNPNGGNGTYTYLWEFSHTGEDNGFKPAPGTNNTHSYQPSKLSKTTWFRRTVQSAPCPAVTSIAVKITVVPLVTENTITGNQLVCYGKAATPLTGTVPNGGNGAYIYRWEYSTVSDMDGFAPAPGNNTGVTYTSGLLTQKTWFRRVVVSTPCENTSNVILATVDPLPAPPLVKGTTVCPNETVTITASTPVSSYKLEWYDQPTDGTLLHTGNSYTTPALAATTAYYVQTVNGNGCACSERVKVTAVVAPPAADAGEDKTIIQGKQIELRAEGGAKYSWSPATGLSDPNIPNPIARPQQTTTYTVQVTSEFGCVSTDEVTVTVLPRIEPTNAITLNGDNLNDTWHIGNIEHYPNCRVQVFTRWGNQIYDSKGYQEPWNGMHNGKPLPMAAYYYIIDLGMNEEPVSGSITLIK</sequence>
<protein>
    <submittedName>
        <fullName evidence="3">Gliding motility-associated C-terminal domain-containing protein</fullName>
    </submittedName>
</protein>
<reference evidence="3 4" key="1">
    <citation type="journal article" date="2016" name="Int. J. Syst. Evol. Microbiol.">
        <title>Pontibacter aydingkolensis sp. nov., isolated from soil of a salt lake.</title>
        <authorList>
            <person name="Osman G."/>
            <person name="Zhang T."/>
            <person name="Lou K."/>
            <person name="Gao Y."/>
            <person name="Chang W."/>
            <person name="Lin Q."/>
            <person name="Yang H.M."/>
            <person name="Huo X.D."/>
            <person name="Wang N."/>
        </authorList>
    </citation>
    <scope>NUCLEOTIDE SEQUENCE [LARGE SCALE GENOMIC DNA]</scope>
    <source>
        <strain evidence="3 4">KACC 19255</strain>
    </source>
</reference>
<keyword evidence="4" id="KW-1185">Reference proteome</keyword>
<dbReference type="Gene3D" id="2.60.40.10">
    <property type="entry name" value="Immunoglobulins"/>
    <property type="match status" value="1"/>
</dbReference>